<protein>
    <submittedName>
        <fullName evidence="2">Uncharacterized protein</fullName>
    </submittedName>
</protein>
<proteinExistence type="predicted"/>
<organism evidence="2">
    <name type="scientific">marine sediment metagenome</name>
    <dbReference type="NCBI Taxonomy" id="412755"/>
    <lineage>
        <taxon>unclassified sequences</taxon>
        <taxon>metagenomes</taxon>
        <taxon>ecological metagenomes</taxon>
    </lineage>
</organism>
<dbReference type="EMBL" id="LAZR01007802">
    <property type="protein sequence ID" value="KKM82830.1"/>
    <property type="molecule type" value="Genomic_DNA"/>
</dbReference>
<accession>A0A0F9N1Z2</accession>
<evidence type="ECO:0000313" key="1">
    <source>
        <dbReference type="EMBL" id="KKL29047.1"/>
    </source>
</evidence>
<sequence length="104" mass="12273">MINHTTRERFWVTRILACDDDQRREALYESMPMNEKYATVSAVNNDVWLDMKLPDLAPPEVRESSVYAQLQDCVRNLPDTPRTKWLIDRIVKDVTRDLEHKLKG</sequence>
<dbReference type="EMBL" id="LAZR01034880">
    <property type="protein sequence ID" value="KKL29047.1"/>
    <property type="molecule type" value="Genomic_DNA"/>
</dbReference>
<evidence type="ECO:0000313" key="2">
    <source>
        <dbReference type="EMBL" id="KKM82830.1"/>
    </source>
</evidence>
<name>A0A0F9N1Z2_9ZZZZ</name>
<dbReference type="AlphaFoldDB" id="A0A0F9N1Z2"/>
<gene>
    <name evidence="2" type="ORF">LCGC14_1315520</name>
    <name evidence="1" type="ORF">LCGC14_2369050</name>
</gene>
<comment type="caution">
    <text evidence="2">The sequence shown here is derived from an EMBL/GenBank/DDBJ whole genome shotgun (WGS) entry which is preliminary data.</text>
</comment>
<reference evidence="2" key="1">
    <citation type="journal article" date="2015" name="Nature">
        <title>Complex archaea that bridge the gap between prokaryotes and eukaryotes.</title>
        <authorList>
            <person name="Spang A."/>
            <person name="Saw J.H."/>
            <person name="Jorgensen S.L."/>
            <person name="Zaremba-Niedzwiedzka K."/>
            <person name="Martijn J."/>
            <person name="Lind A.E."/>
            <person name="van Eijk R."/>
            <person name="Schleper C."/>
            <person name="Guy L."/>
            <person name="Ettema T.J."/>
        </authorList>
    </citation>
    <scope>NUCLEOTIDE SEQUENCE</scope>
</reference>